<dbReference type="AlphaFoldDB" id="A0AAE0GWT0"/>
<dbReference type="InterPro" id="IPR014710">
    <property type="entry name" value="RmlC-like_jellyroll"/>
</dbReference>
<dbReference type="Pfam" id="PF07156">
    <property type="entry name" value="Prenylcys_lyase"/>
    <property type="match status" value="1"/>
</dbReference>
<dbReference type="InterPro" id="IPR010795">
    <property type="entry name" value="Prenylcys_lyase"/>
</dbReference>
<dbReference type="SUPFAM" id="SSF51905">
    <property type="entry name" value="FAD/NAD(P)-binding domain"/>
    <property type="match status" value="1"/>
</dbReference>
<dbReference type="PANTHER" id="PTHR15944">
    <property type="entry name" value="FARNESYLCYSTEINE LYASE"/>
    <property type="match status" value="1"/>
</dbReference>
<dbReference type="GO" id="GO:0001735">
    <property type="term" value="F:prenylcysteine oxidase activity"/>
    <property type="evidence" value="ECO:0007669"/>
    <property type="project" value="InterPro"/>
</dbReference>
<keyword evidence="7" id="KW-0325">Glycoprotein</keyword>
<dbReference type="Pfam" id="PF13450">
    <property type="entry name" value="NAD_binding_8"/>
    <property type="match status" value="1"/>
</dbReference>
<evidence type="ECO:0000256" key="7">
    <source>
        <dbReference type="ARBA" id="ARBA00023180"/>
    </source>
</evidence>
<dbReference type="InterPro" id="IPR004313">
    <property type="entry name" value="ARD"/>
</dbReference>
<feature type="domain" description="Prenylcysteine lyase" evidence="9">
    <location>
        <begin position="136"/>
        <end position="475"/>
    </location>
</feature>
<evidence type="ECO:0000256" key="4">
    <source>
        <dbReference type="ARBA" id="ARBA00022729"/>
    </source>
</evidence>
<name>A0AAE0GWT0_9CHLO</name>
<evidence type="ECO:0000256" key="3">
    <source>
        <dbReference type="ARBA" id="ARBA00022630"/>
    </source>
</evidence>
<evidence type="ECO:0000256" key="2">
    <source>
        <dbReference type="ARBA" id="ARBA00009967"/>
    </source>
</evidence>
<dbReference type="Gene3D" id="3.50.50.60">
    <property type="entry name" value="FAD/NAD(P)-binding domain"/>
    <property type="match status" value="1"/>
</dbReference>
<sequence length="671" mass="74615">MAPHSYHSAFLMAVLLALSNIAQVFCGNSLRVAIVGGGVGGSSTAHFLRQDLGDAIDIDVFEASEVVGGRASSADIDGNTYEVGASIVSEANLYMKELAELVGLQRDPPQQHGGIALWDGKEFVLADLGPKILFKAQMLWRYGLDFFRLQTAVRETLKKWLGLYDLQRSGAAFSTVEELLRAGNLYELTQESLNSMLGRELGRSPSDDHALIQRELVSGITRVNYNQPNSVNALTGMVSMVPIVHKGVWKVRGGNSLLPQRLLARSRATLHLNTVVTEVGVGGDGRTYEVTLRDMRRGTTSVQEYDTVIIATPLELSNLTLPQDVPRQSPAEFQRTVTTYVKGSLLEAAFNCFKTPVDGSLLHQLGSIYITEAAPRLFSAISVLHRYSDSEALYKLFSEAPLGDGNLERLFHAGWEIKVQKDWQAYPVLSPAPAFRPFQLRSGLYYVNALEWAASAMEVSALAARNVATLFKKDLFDAAAPHPAVLGEGQVAMPRFFYLECPWKTLPGPEALQKQTSFELRNLGMDKASWRSKLAEIQEQYGFVEVEEQEIDVREDSVAANTMVGWDGKVSREHFHQDFEVRCVLEGEVVWDVRSKADKQLSDPGDRWIRAHVHAGQCAYIPKGMWHRMFVPPNPGRARFYAFYTDKAGWTAEYRNLKEELTSALKANHEL</sequence>
<keyword evidence="11" id="KW-1185">Reference proteome</keyword>
<accession>A0AAE0GWT0</accession>
<comment type="caution">
    <text evidence="10">The sequence shown here is derived from an EMBL/GenBank/DDBJ whole genome shotgun (WGS) entry which is preliminary data.</text>
</comment>
<organism evidence="10 11">
    <name type="scientific">Cymbomonas tetramitiformis</name>
    <dbReference type="NCBI Taxonomy" id="36881"/>
    <lineage>
        <taxon>Eukaryota</taxon>
        <taxon>Viridiplantae</taxon>
        <taxon>Chlorophyta</taxon>
        <taxon>Pyramimonadophyceae</taxon>
        <taxon>Pyramimonadales</taxon>
        <taxon>Pyramimonadaceae</taxon>
        <taxon>Cymbomonas</taxon>
    </lineage>
</organism>
<evidence type="ECO:0000313" key="10">
    <source>
        <dbReference type="EMBL" id="KAK3285630.1"/>
    </source>
</evidence>
<feature type="chain" id="PRO_5041949089" description="Prenylcysteine lyase domain-containing protein" evidence="8">
    <location>
        <begin position="27"/>
        <end position="671"/>
    </location>
</feature>
<dbReference type="Proteomes" id="UP001190700">
    <property type="component" value="Unassembled WGS sequence"/>
</dbReference>
<dbReference type="SUPFAM" id="SSF51182">
    <property type="entry name" value="RmlC-like cupins"/>
    <property type="match status" value="1"/>
</dbReference>
<reference evidence="10 11" key="1">
    <citation type="journal article" date="2015" name="Genome Biol. Evol.">
        <title>Comparative Genomics of a Bacterivorous Green Alga Reveals Evolutionary Causalities and Consequences of Phago-Mixotrophic Mode of Nutrition.</title>
        <authorList>
            <person name="Burns J.A."/>
            <person name="Paasch A."/>
            <person name="Narechania A."/>
            <person name="Kim E."/>
        </authorList>
    </citation>
    <scope>NUCLEOTIDE SEQUENCE [LARGE SCALE GENOMIC DNA]</scope>
    <source>
        <strain evidence="10 11">PLY_AMNH</strain>
    </source>
</reference>
<dbReference type="Pfam" id="PF03079">
    <property type="entry name" value="ARD"/>
    <property type="match status" value="1"/>
</dbReference>
<dbReference type="Gene3D" id="2.60.120.10">
    <property type="entry name" value="Jelly Rolls"/>
    <property type="match status" value="1"/>
</dbReference>
<dbReference type="GO" id="GO:0030328">
    <property type="term" value="P:prenylcysteine catabolic process"/>
    <property type="evidence" value="ECO:0007669"/>
    <property type="project" value="InterPro"/>
</dbReference>
<evidence type="ECO:0000256" key="8">
    <source>
        <dbReference type="SAM" id="SignalP"/>
    </source>
</evidence>
<comment type="similarity">
    <text evidence="2">Belongs to the prenylcysteine oxidase family.</text>
</comment>
<proteinExistence type="inferred from homology"/>
<evidence type="ECO:0000256" key="1">
    <source>
        <dbReference type="ARBA" id="ARBA00001974"/>
    </source>
</evidence>
<keyword evidence="5" id="KW-0274">FAD</keyword>
<protein>
    <recommendedName>
        <fullName evidence="9">Prenylcysteine lyase domain-containing protein</fullName>
    </recommendedName>
</protein>
<dbReference type="InterPro" id="IPR036188">
    <property type="entry name" value="FAD/NAD-bd_sf"/>
</dbReference>
<keyword evidence="4 8" id="KW-0732">Signal</keyword>
<feature type="signal peptide" evidence="8">
    <location>
        <begin position="1"/>
        <end position="26"/>
    </location>
</feature>
<dbReference type="InterPro" id="IPR017046">
    <property type="entry name" value="Prenylcysteine_Oxase1"/>
</dbReference>
<gene>
    <name evidence="10" type="ORF">CYMTET_6775</name>
</gene>
<evidence type="ECO:0000259" key="9">
    <source>
        <dbReference type="Pfam" id="PF07156"/>
    </source>
</evidence>
<dbReference type="GO" id="GO:0010309">
    <property type="term" value="F:acireductone dioxygenase [iron(II)-requiring] activity"/>
    <property type="evidence" value="ECO:0007669"/>
    <property type="project" value="InterPro"/>
</dbReference>
<dbReference type="GO" id="GO:0030327">
    <property type="term" value="P:prenylated protein catabolic process"/>
    <property type="evidence" value="ECO:0007669"/>
    <property type="project" value="TreeGrafter"/>
</dbReference>
<keyword evidence="3" id="KW-0285">Flavoprotein</keyword>
<comment type="cofactor">
    <cofactor evidence="1">
        <name>FAD</name>
        <dbReference type="ChEBI" id="CHEBI:57692"/>
    </cofactor>
</comment>
<evidence type="ECO:0000256" key="6">
    <source>
        <dbReference type="ARBA" id="ARBA00023002"/>
    </source>
</evidence>
<dbReference type="PANTHER" id="PTHR15944:SF0">
    <property type="entry name" value="PRENYLCYSTEINE LYASE DOMAIN-CONTAINING PROTEIN"/>
    <property type="match status" value="1"/>
</dbReference>
<evidence type="ECO:0000313" key="11">
    <source>
        <dbReference type="Proteomes" id="UP001190700"/>
    </source>
</evidence>
<evidence type="ECO:0000256" key="5">
    <source>
        <dbReference type="ARBA" id="ARBA00022827"/>
    </source>
</evidence>
<keyword evidence="6" id="KW-0560">Oxidoreductase</keyword>
<dbReference type="EMBL" id="LGRX02001735">
    <property type="protein sequence ID" value="KAK3285630.1"/>
    <property type="molecule type" value="Genomic_DNA"/>
</dbReference>
<dbReference type="InterPro" id="IPR011051">
    <property type="entry name" value="RmlC_Cupin_sf"/>
</dbReference>